<accession>A0ABP3UYW6</accession>
<evidence type="ECO:0000313" key="2">
    <source>
        <dbReference type="Proteomes" id="UP001500279"/>
    </source>
</evidence>
<organism evidence="1 2">
    <name type="scientific">Ideonella azotifigens</name>
    <dbReference type="NCBI Taxonomy" id="513160"/>
    <lineage>
        <taxon>Bacteria</taxon>
        <taxon>Pseudomonadati</taxon>
        <taxon>Pseudomonadota</taxon>
        <taxon>Betaproteobacteria</taxon>
        <taxon>Burkholderiales</taxon>
        <taxon>Sphaerotilaceae</taxon>
        <taxon>Ideonella</taxon>
    </lineage>
</organism>
<proteinExistence type="predicted"/>
<dbReference type="EMBL" id="BAAAEW010000004">
    <property type="protein sequence ID" value="GAA0744884.1"/>
    <property type="molecule type" value="Genomic_DNA"/>
</dbReference>
<dbReference type="RefSeq" id="WP_231010609.1">
    <property type="nucleotide sequence ID" value="NZ_BAAAEW010000004.1"/>
</dbReference>
<name>A0ABP3UYW6_9BURK</name>
<evidence type="ECO:0000313" key="1">
    <source>
        <dbReference type="EMBL" id="GAA0744884.1"/>
    </source>
</evidence>
<reference evidence="2" key="1">
    <citation type="journal article" date="2019" name="Int. J. Syst. Evol. Microbiol.">
        <title>The Global Catalogue of Microorganisms (GCM) 10K type strain sequencing project: providing services to taxonomists for standard genome sequencing and annotation.</title>
        <authorList>
            <consortium name="The Broad Institute Genomics Platform"/>
            <consortium name="The Broad Institute Genome Sequencing Center for Infectious Disease"/>
            <person name="Wu L."/>
            <person name="Ma J."/>
        </authorList>
    </citation>
    <scope>NUCLEOTIDE SEQUENCE [LARGE SCALE GENOMIC DNA]</scope>
    <source>
        <strain evidence="2">JCM 15503</strain>
    </source>
</reference>
<gene>
    <name evidence="1" type="ORF">GCM10009107_10890</name>
</gene>
<protein>
    <submittedName>
        <fullName evidence="1">Uncharacterized protein</fullName>
    </submittedName>
</protein>
<sequence length="188" mass="19589">MSIHYVKTPAGLAEIQTKAASLSRPVRNLLLVINDSKPDSYWLQAVNGVSEADLAQLLAAGFIALAGQTGGAAAVAPPPAKAGAHAGAAAPAPAAVAEAAADDDNASAFWARVQQAIRDATYTGLYDVLTSQGKAQLGLMRGYRFVLEVEKCGGLPELQTLALRFAEQLRDDHGMAAVKRFYGALRSA</sequence>
<comment type="caution">
    <text evidence="1">The sequence shown here is derived from an EMBL/GenBank/DDBJ whole genome shotgun (WGS) entry which is preliminary data.</text>
</comment>
<dbReference type="Proteomes" id="UP001500279">
    <property type="component" value="Unassembled WGS sequence"/>
</dbReference>
<keyword evidence="2" id="KW-1185">Reference proteome</keyword>